<dbReference type="CDD" id="cd06008">
    <property type="entry name" value="NF-X1-zinc-finger"/>
    <property type="match status" value="2"/>
</dbReference>
<feature type="domain" description="NF-X1-type" evidence="10">
    <location>
        <begin position="74"/>
        <end position="97"/>
    </location>
</feature>
<keyword evidence="9" id="KW-0539">Nucleus</keyword>
<dbReference type="InterPro" id="IPR000967">
    <property type="entry name" value="Znf_NFX1"/>
</dbReference>
<evidence type="ECO:0000313" key="11">
    <source>
        <dbReference type="EMBL" id="CAF4051544.1"/>
    </source>
</evidence>
<keyword evidence="8" id="KW-0804">Transcription</keyword>
<evidence type="ECO:0000313" key="12">
    <source>
        <dbReference type="Proteomes" id="UP000663823"/>
    </source>
</evidence>
<evidence type="ECO:0000256" key="6">
    <source>
        <dbReference type="ARBA" id="ARBA00022833"/>
    </source>
</evidence>
<dbReference type="InterPro" id="IPR034078">
    <property type="entry name" value="NFX1_fam"/>
</dbReference>
<keyword evidence="3" id="KW-0479">Metal-binding</keyword>
<dbReference type="GO" id="GO:0008270">
    <property type="term" value="F:zinc ion binding"/>
    <property type="evidence" value="ECO:0007669"/>
    <property type="project" value="UniProtKB-KW"/>
</dbReference>
<reference evidence="11" key="1">
    <citation type="submission" date="2021-02" db="EMBL/GenBank/DDBJ databases">
        <authorList>
            <person name="Nowell W R."/>
        </authorList>
    </citation>
    <scope>NUCLEOTIDE SEQUENCE</scope>
</reference>
<name>A0A819S5M1_9BILA</name>
<dbReference type="GO" id="GO:0000977">
    <property type="term" value="F:RNA polymerase II transcription regulatory region sequence-specific DNA binding"/>
    <property type="evidence" value="ECO:0007669"/>
    <property type="project" value="TreeGrafter"/>
</dbReference>
<gene>
    <name evidence="11" type="ORF">OTI717_LOCUS31666</name>
</gene>
<evidence type="ECO:0000256" key="7">
    <source>
        <dbReference type="ARBA" id="ARBA00023015"/>
    </source>
</evidence>
<comment type="similarity">
    <text evidence="2">Belongs to the NFX1 family.</text>
</comment>
<evidence type="ECO:0000256" key="8">
    <source>
        <dbReference type="ARBA" id="ARBA00023163"/>
    </source>
</evidence>
<dbReference type="GO" id="GO:0000981">
    <property type="term" value="F:DNA-binding transcription factor activity, RNA polymerase II-specific"/>
    <property type="evidence" value="ECO:0007669"/>
    <property type="project" value="TreeGrafter"/>
</dbReference>
<evidence type="ECO:0000259" key="10">
    <source>
        <dbReference type="SMART" id="SM00438"/>
    </source>
</evidence>
<keyword evidence="6" id="KW-0862">Zinc</keyword>
<keyword evidence="7" id="KW-0805">Transcription regulation</keyword>
<evidence type="ECO:0000256" key="9">
    <source>
        <dbReference type="ARBA" id="ARBA00023242"/>
    </source>
</evidence>
<dbReference type="GO" id="GO:0005634">
    <property type="term" value="C:nucleus"/>
    <property type="evidence" value="ECO:0007669"/>
    <property type="project" value="UniProtKB-SubCell"/>
</dbReference>
<evidence type="ECO:0000256" key="1">
    <source>
        <dbReference type="ARBA" id="ARBA00004123"/>
    </source>
</evidence>
<feature type="domain" description="NF-X1-type" evidence="10">
    <location>
        <begin position="106"/>
        <end position="127"/>
    </location>
</feature>
<proteinExistence type="inferred from homology"/>
<organism evidence="11 12">
    <name type="scientific">Rotaria sordida</name>
    <dbReference type="NCBI Taxonomy" id="392033"/>
    <lineage>
        <taxon>Eukaryota</taxon>
        <taxon>Metazoa</taxon>
        <taxon>Spiralia</taxon>
        <taxon>Gnathifera</taxon>
        <taxon>Rotifera</taxon>
        <taxon>Eurotatoria</taxon>
        <taxon>Bdelloidea</taxon>
        <taxon>Philodinida</taxon>
        <taxon>Philodinidae</taxon>
        <taxon>Rotaria</taxon>
    </lineage>
</organism>
<evidence type="ECO:0000256" key="5">
    <source>
        <dbReference type="ARBA" id="ARBA00022771"/>
    </source>
</evidence>
<dbReference type="AlphaFoldDB" id="A0A819S5M1"/>
<sequence length="307" mass="35547">CNRRCCNLHSHQCELVCAEILNCGIHKCEELCHFNFCRHCPLYDQQIKCHCGATIPCYVTTVCCRQPCGKFLPCRIHTCQRSCHSGSCQSFDQKCIQKCTIQRRKCGHSCNLSCHGDDPCPITTCQTIIKLRCPCDSLEKDGICNIKSNEFNEEKNNICDVKTSPFIEEDYDFNLTSRIEALKIQIENSLLTRKQQQQQQLECNDECRVIQENKSFTQAFSMNIDEPRQLPNIYTDFLIDYAKNNFEFVQICQVTRRLLQFYTFPPMEFNERHLLRELASFYDGIIHMLHDAHAATFRFGSGSIACV</sequence>
<evidence type="ECO:0000256" key="3">
    <source>
        <dbReference type="ARBA" id="ARBA00022723"/>
    </source>
</evidence>
<keyword evidence="4" id="KW-0677">Repeat</keyword>
<evidence type="ECO:0000256" key="4">
    <source>
        <dbReference type="ARBA" id="ARBA00022737"/>
    </source>
</evidence>
<feature type="domain" description="NF-X1-type" evidence="10">
    <location>
        <begin position="23"/>
        <end position="42"/>
    </location>
</feature>
<dbReference type="Proteomes" id="UP000663823">
    <property type="component" value="Unassembled WGS sequence"/>
</dbReference>
<dbReference type="SMART" id="SM00438">
    <property type="entry name" value="ZnF_NFX"/>
    <property type="match status" value="3"/>
</dbReference>
<keyword evidence="5" id="KW-0863">Zinc-finger</keyword>
<dbReference type="EMBL" id="CAJOAX010009208">
    <property type="protein sequence ID" value="CAF4051544.1"/>
    <property type="molecule type" value="Genomic_DNA"/>
</dbReference>
<feature type="non-terminal residue" evidence="11">
    <location>
        <position position="1"/>
    </location>
</feature>
<comment type="caution">
    <text evidence="11">The sequence shown here is derived from an EMBL/GenBank/DDBJ whole genome shotgun (WGS) entry which is preliminary data.</text>
</comment>
<evidence type="ECO:0000256" key="2">
    <source>
        <dbReference type="ARBA" id="ARBA00007269"/>
    </source>
</evidence>
<comment type="subcellular location">
    <subcellularLocation>
        <location evidence="1">Nucleus</location>
    </subcellularLocation>
</comment>
<accession>A0A819S5M1</accession>
<dbReference type="PANTHER" id="PTHR12360:SF12">
    <property type="entry name" value="TRANSCRIPTIONAL REPRESSOR NF-X1"/>
    <property type="match status" value="1"/>
</dbReference>
<protein>
    <recommendedName>
        <fullName evidence="10">NF-X1-type domain-containing protein</fullName>
    </recommendedName>
</protein>
<dbReference type="PANTHER" id="PTHR12360">
    <property type="entry name" value="NUCLEAR TRANSCRIPTION FACTOR, X-BOX BINDING 1 NFX1"/>
    <property type="match status" value="1"/>
</dbReference>